<dbReference type="UniPathway" id="UPA00344"/>
<dbReference type="Pfam" id="PF02391">
    <property type="entry name" value="MoaE"/>
    <property type="match status" value="1"/>
</dbReference>
<comment type="pathway">
    <text evidence="1">Cofactor biosynthesis; molybdopterin biosynthesis.</text>
</comment>
<keyword evidence="6" id="KW-0501">Molybdenum cofactor biosynthesis</keyword>
<dbReference type="Gene3D" id="3.90.1170.40">
    <property type="entry name" value="Molybdopterin biosynthesis MoaE subunit"/>
    <property type="match status" value="1"/>
</dbReference>
<evidence type="ECO:0000313" key="14">
    <source>
        <dbReference type="EMBL" id="SEA94255.1"/>
    </source>
</evidence>
<protein>
    <recommendedName>
        <fullName evidence="4">Molybdopterin synthase catalytic subunit</fullName>
        <ecNumber evidence="3">2.8.1.12</ecNumber>
    </recommendedName>
    <alternativeName>
        <fullName evidence="11">MPT synthase subunit 2</fullName>
    </alternativeName>
    <alternativeName>
        <fullName evidence="9">Molybdenum cofactor biosynthesis protein E</fullName>
    </alternativeName>
    <alternativeName>
        <fullName evidence="10">Molybdopterin-converting factor large subunit</fullName>
    </alternativeName>
    <alternativeName>
        <fullName evidence="12">Molybdopterin-converting factor subunit 2</fullName>
    </alternativeName>
</protein>
<dbReference type="Proteomes" id="UP000198703">
    <property type="component" value="Unassembled WGS sequence"/>
</dbReference>
<dbReference type="PANTHER" id="PTHR23404">
    <property type="entry name" value="MOLYBDOPTERIN SYNTHASE RELATED"/>
    <property type="match status" value="1"/>
</dbReference>
<evidence type="ECO:0000256" key="8">
    <source>
        <dbReference type="ARBA" id="ARBA00026066"/>
    </source>
</evidence>
<gene>
    <name evidence="14" type="ORF">SAMN05444370_12023</name>
</gene>
<evidence type="ECO:0000256" key="2">
    <source>
        <dbReference type="ARBA" id="ARBA00005426"/>
    </source>
</evidence>
<evidence type="ECO:0000256" key="5">
    <source>
        <dbReference type="ARBA" id="ARBA00022679"/>
    </source>
</evidence>
<evidence type="ECO:0000256" key="3">
    <source>
        <dbReference type="ARBA" id="ARBA00011950"/>
    </source>
</evidence>
<evidence type="ECO:0000256" key="7">
    <source>
        <dbReference type="ARBA" id="ARBA00025448"/>
    </source>
</evidence>
<reference evidence="14 15" key="1">
    <citation type="submission" date="2016-10" db="EMBL/GenBank/DDBJ databases">
        <authorList>
            <person name="de Groot N.N."/>
        </authorList>
    </citation>
    <scope>NUCLEOTIDE SEQUENCE [LARGE SCALE GENOMIC DNA]</scope>
    <source>
        <strain evidence="14 15">DSM 15345</strain>
    </source>
</reference>
<dbReference type="InterPro" id="IPR003448">
    <property type="entry name" value="Mopterin_biosynth_MoaE"/>
</dbReference>
<dbReference type="FunFam" id="3.90.1170.40:FF:000001">
    <property type="entry name" value="Molybdopterin synthase catalytic subunit MoaE"/>
    <property type="match status" value="1"/>
</dbReference>
<evidence type="ECO:0000256" key="6">
    <source>
        <dbReference type="ARBA" id="ARBA00023150"/>
    </source>
</evidence>
<evidence type="ECO:0000256" key="1">
    <source>
        <dbReference type="ARBA" id="ARBA00005046"/>
    </source>
</evidence>
<keyword evidence="5" id="KW-0808">Transferase</keyword>
<comment type="subunit">
    <text evidence="8">Heterotetramer of 2 MoaD subunits and 2 MoaE subunits. Also stable as homodimer. The enzyme changes between these two forms during catalysis.</text>
</comment>
<organism evidence="14 15">
    <name type="scientific">Rubrimonas cliftonensis</name>
    <dbReference type="NCBI Taxonomy" id="89524"/>
    <lineage>
        <taxon>Bacteria</taxon>
        <taxon>Pseudomonadati</taxon>
        <taxon>Pseudomonadota</taxon>
        <taxon>Alphaproteobacteria</taxon>
        <taxon>Rhodobacterales</taxon>
        <taxon>Paracoccaceae</taxon>
        <taxon>Rubrimonas</taxon>
    </lineage>
</organism>
<dbReference type="SUPFAM" id="SSF54690">
    <property type="entry name" value="Molybdopterin synthase subunit MoaE"/>
    <property type="match status" value="1"/>
</dbReference>
<dbReference type="InterPro" id="IPR036563">
    <property type="entry name" value="MoaE_sf"/>
</dbReference>
<dbReference type="EC" id="2.8.1.12" evidence="3"/>
<dbReference type="CDD" id="cd00756">
    <property type="entry name" value="MoaE"/>
    <property type="match status" value="1"/>
</dbReference>
<comment type="function">
    <text evidence="7">Converts molybdopterin precursor Z into molybdopterin. This requires the incorporation of two sulfur atoms into precursor Z to generate a dithiolene group. The sulfur is provided by MoaD.</text>
</comment>
<keyword evidence="15" id="KW-1185">Reference proteome</keyword>
<evidence type="ECO:0000256" key="13">
    <source>
        <dbReference type="ARBA" id="ARBA00049878"/>
    </source>
</evidence>
<comment type="catalytic activity">
    <reaction evidence="13">
        <text>2 [molybdopterin-synthase sulfur-carrier protein]-C-terminal-Gly-aminoethanethioate + cyclic pyranopterin phosphate + H2O = molybdopterin + 2 [molybdopterin-synthase sulfur-carrier protein]-C-terminal Gly-Gly + 2 H(+)</text>
        <dbReference type="Rhea" id="RHEA:26333"/>
        <dbReference type="Rhea" id="RHEA-COMP:12202"/>
        <dbReference type="Rhea" id="RHEA-COMP:19907"/>
        <dbReference type="ChEBI" id="CHEBI:15377"/>
        <dbReference type="ChEBI" id="CHEBI:15378"/>
        <dbReference type="ChEBI" id="CHEBI:58698"/>
        <dbReference type="ChEBI" id="CHEBI:59648"/>
        <dbReference type="ChEBI" id="CHEBI:90778"/>
        <dbReference type="ChEBI" id="CHEBI:232372"/>
        <dbReference type="EC" id="2.8.1.12"/>
    </reaction>
</comment>
<dbReference type="AlphaFoldDB" id="A0A1H4FAE5"/>
<proteinExistence type="inferred from homology"/>
<evidence type="ECO:0000256" key="11">
    <source>
        <dbReference type="ARBA" id="ARBA00030781"/>
    </source>
</evidence>
<evidence type="ECO:0000313" key="15">
    <source>
        <dbReference type="Proteomes" id="UP000198703"/>
    </source>
</evidence>
<evidence type="ECO:0000256" key="9">
    <source>
        <dbReference type="ARBA" id="ARBA00029745"/>
    </source>
</evidence>
<comment type="similarity">
    <text evidence="2">Belongs to the MoaE family.</text>
</comment>
<evidence type="ECO:0000256" key="12">
    <source>
        <dbReference type="ARBA" id="ARBA00032474"/>
    </source>
</evidence>
<name>A0A1H4FAE5_9RHOB</name>
<dbReference type="GO" id="GO:0030366">
    <property type="term" value="F:molybdopterin synthase activity"/>
    <property type="evidence" value="ECO:0007669"/>
    <property type="project" value="UniProtKB-EC"/>
</dbReference>
<dbReference type="RefSeq" id="WP_245731129.1">
    <property type="nucleotide sequence ID" value="NZ_FNQM01000020.1"/>
</dbReference>
<sequence>MTSSTAGAAMNVSAKVCVQEAPFDLAAEARALSAGRGDVGAVVTFTGLVRDMGGPEGSAMTLEHYPGMTEKALREIAAEACARWPVAGCTVIHRVGRLAPGDEIVLVATASRHRQAAFDAAAFLMDYLKTRAPFWKKEETAEGARWVDARETDDAAAARWG</sequence>
<dbReference type="GO" id="GO:0006777">
    <property type="term" value="P:Mo-molybdopterin cofactor biosynthetic process"/>
    <property type="evidence" value="ECO:0007669"/>
    <property type="project" value="UniProtKB-KW"/>
</dbReference>
<evidence type="ECO:0000256" key="10">
    <source>
        <dbReference type="ARBA" id="ARBA00030407"/>
    </source>
</evidence>
<evidence type="ECO:0000256" key="4">
    <source>
        <dbReference type="ARBA" id="ARBA00013858"/>
    </source>
</evidence>
<accession>A0A1H4FAE5</accession>
<dbReference type="STRING" id="89524.SAMN05444370_12023"/>
<dbReference type="EMBL" id="FNQM01000020">
    <property type="protein sequence ID" value="SEA94255.1"/>
    <property type="molecule type" value="Genomic_DNA"/>
</dbReference>
<dbReference type="NCBIfam" id="NF007959">
    <property type="entry name" value="PRK10678.1"/>
    <property type="match status" value="1"/>
</dbReference>